<keyword evidence="3" id="KW-1185">Reference proteome</keyword>
<protein>
    <submittedName>
        <fullName evidence="2">Pollen Ole e 1 allergen/extensin</fullName>
    </submittedName>
</protein>
<dbReference type="FunCoup" id="A0A200QPF6">
    <property type="interactions" value="41"/>
</dbReference>
<gene>
    <name evidence="2" type="ORF">BVC80_1799g47</name>
</gene>
<evidence type="ECO:0000256" key="1">
    <source>
        <dbReference type="SAM" id="SignalP"/>
    </source>
</evidence>
<dbReference type="PANTHER" id="PTHR34458:SF11">
    <property type="entry name" value="MD-2-RELATED LIPID-RECOGNITION DOMAIN-CONTAINING PROTEIN"/>
    <property type="match status" value="1"/>
</dbReference>
<organism evidence="2 3">
    <name type="scientific">Macleaya cordata</name>
    <name type="common">Five-seeded plume-poppy</name>
    <name type="synonym">Bocconia cordata</name>
    <dbReference type="NCBI Taxonomy" id="56857"/>
    <lineage>
        <taxon>Eukaryota</taxon>
        <taxon>Viridiplantae</taxon>
        <taxon>Streptophyta</taxon>
        <taxon>Embryophyta</taxon>
        <taxon>Tracheophyta</taxon>
        <taxon>Spermatophyta</taxon>
        <taxon>Magnoliopsida</taxon>
        <taxon>Ranunculales</taxon>
        <taxon>Papaveraceae</taxon>
        <taxon>Papaveroideae</taxon>
        <taxon>Macleaya</taxon>
    </lineage>
</organism>
<evidence type="ECO:0000313" key="2">
    <source>
        <dbReference type="EMBL" id="OVA12349.1"/>
    </source>
</evidence>
<dbReference type="InParanoid" id="A0A200QPF6"/>
<dbReference type="PANTHER" id="PTHR34458">
    <property type="entry name" value="POLLEN OLE E 1 ALLERGEN AND EXTENSIN FAMILY PROTEIN-RELATED"/>
    <property type="match status" value="1"/>
</dbReference>
<reference evidence="2 3" key="1">
    <citation type="journal article" date="2017" name="Mol. Plant">
        <title>The Genome of Medicinal Plant Macleaya cordata Provides New Insights into Benzylisoquinoline Alkaloids Metabolism.</title>
        <authorList>
            <person name="Liu X."/>
            <person name="Liu Y."/>
            <person name="Huang P."/>
            <person name="Ma Y."/>
            <person name="Qing Z."/>
            <person name="Tang Q."/>
            <person name="Cao H."/>
            <person name="Cheng P."/>
            <person name="Zheng Y."/>
            <person name="Yuan Z."/>
            <person name="Zhou Y."/>
            <person name="Liu J."/>
            <person name="Tang Z."/>
            <person name="Zhuo Y."/>
            <person name="Zhang Y."/>
            <person name="Yu L."/>
            <person name="Huang J."/>
            <person name="Yang P."/>
            <person name="Peng Q."/>
            <person name="Zhang J."/>
            <person name="Jiang W."/>
            <person name="Zhang Z."/>
            <person name="Lin K."/>
            <person name="Ro D.K."/>
            <person name="Chen X."/>
            <person name="Xiong X."/>
            <person name="Shang Y."/>
            <person name="Huang S."/>
            <person name="Zeng J."/>
        </authorList>
    </citation>
    <scope>NUCLEOTIDE SEQUENCE [LARGE SCALE GENOMIC DNA]</scope>
    <source>
        <strain evidence="3">cv. BLH2017</strain>
        <tissue evidence="2">Root</tissue>
    </source>
</reference>
<feature type="chain" id="PRO_5012826391" evidence="1">
    <location>
        <begin position="23"/>
        <end position="157"/>
    </location>
</feature>
<evidence type="ECO:0000313" key="3">
    <source>
        <dbReference type="Proteomes" id="UP000195402"/>
    </source>
</evidence>
<dbReference type="AlphaFoldDB" id="A0A200QPF6"/>
<comment type="caution">
    <text evidence="2">The sequence shown here is derived from an EMBL/GenBank/DDBJ whole genome shotgun (WGS) entry which is preliminary data.</text>
</comment>
<dbReference type="Proteomes" id="UP000195402">
    <property type="component" value="Unassembled WGS sequence"/>
</dbReference>
<accession>A0A200QPF6</accession>
<name>A0A200QPF6_MACCD</name>
<proteinExistence type="predicted"/>
<sequence length="157" mass="16409">MAIPSAFFIIISLLFFVGNVPSAVGLILNGKSISAVNLGGIVSCVDQNLPVNQPPKVIPGAPVDLYCKNGPTDTLVNTVTTDVTGTYLFIFNLLDTILFDPNTCYIIVRIPPTTCALPVPNAVLRAPICVLDVVQALLSGLLGNLLTCIAGPAYLVG</sequence>
<keyword evidence="1" id="KW-0732">Signal</keyword>
<feature type="signal peptide" evidence="1">
    <location>
        <begin position="1"/>
        <end position="22"/>
    </location>
</feature>
<dbReference type="OMA" id="CYIIVRI"/>
<dbReference type="InterPro" id="IPR040404">
    <property type="entry name" value="Phylloplanin-like"/>
</dbReference>
<dbReference type="OrthoDB" id="1104689at2759"/>
<dbReference type="EMBL" id="MVGT01001388">
    <property type="protein sequence ID" value="OVA12349.1"/>
    <property type="molecule type" value="Genomic_DNA"/>
</dbReference>